<evidence type="ECO:0000313" key="2">
    <source>
        <dbReference type="Proteomes" id="UP000009026"/>
    </source>
</evidence>
<organism evidence="1 2">
    <name type="scientific">Pseudomyxococcus hansupus</name>
    <dbReference type="NCBI Taxonomy" id="1297742"/>
    <lineage>
        <taxon>Bacteria</taxon>
        <taxon>Pseudomonadati</taxon>
        <taxon>Myxococcota</taxon>
        <taxon>Myxococcia</taxon>
        <taxon>Myxococcales</taxon>
        <taxon>Cystobacterineae</taxon>
        <taxon>Myxococcaceae</taxon>
        <taxon>Pseudomyxococcus</taxon>
    </lineage>
</organism>
<evidence type="ECO:0000313" key="1">
    <source>
        <dbReference type="EMBL" id="AKQ63716.1"/>
    </source>
</evidence>
<keyword evidence="2" id="KW-1185">Reference proteome</keyword>
<dbReference type="AlphaFoldDB" id="A0A0H4WK33"/>
<protein>
    <submittedName>
        <fullName evidence="1">Uncharacterized protein</fullName>
    </submittedName>
</protein>
<accession>A0A0H4WK33</accession>
<dbReference type="Proteomes" id="UP000009026">
    <property type="component" value="Chromosome"/>
</dbReference>
<dbReference type="KEGG" id="mym:A176_000628"/>
<dbReference type="EMBL" id="CP012109">
    <property type="protein sequence ID" value="AKQ63716.1"/>
    <property type="molecule type" value="Genomic_DNA"/>
</dbReference>
<name>A0A0H4WK33_9BACT</name>
<proteinExistence type="predicted"/>
<sequence>MAGNPGIIGARQCLRGGTRSVWDRLLWNPACHEGHDQR</sequence>
<gene>
    <name evidence="1" type="ORF">A176_000628</name>
</gene>
<reference evidence="1 2" key="1">
    <citation type="journal article" date="2016" name="PLoS ONE">
        <title>Complete Genome Sequence and Comparative Genomics of a Novel Myxobacterium Myxococcus hansupus.</title>
        <authorList>
            <person name="Sharma G."/>
            <person name="Narwani T."/>
            <person name="Subramanian S."/>
        </authorList>
    </citation>
    <scope>NUCLEOTIDE SEQUENCE [LARGE SCALE GENOMIC DNA]</scope>
    <source>
        <strain evidence="2">mixupus</strain>
    </source>
</reference>